<evidence type="ECO:0000256" key="7">
    <source>
        <dbReference type="ARBA" id="ARBA00023136"/>
    </source>
</evidence>
<evidence type="ECO:0000259" key="10">
    <source>
        <dbReference type="Pfam" id="PF04290"/>
    </source>
</evidence>
<name>A0A1M7P0M3_9HYPH</name>
<dbReference type="STRING" id="735517.SAMN05444272_4072"/>
<organism evidence="11 12">
    <name type="scientific">Roseibium suaedae</name>
    <dbReference type="NCBI Taxonomy" id="735517"/>
    <lineage>
        <taxon>Bacteria</taxon>
        <taxon>Pseudomonadati</taxon>
        <taxon>Pseudomonadota</taxon>
        <taxon>Alphaproteobacteria</taxon>
        <taxon>Hyphomicrobiales</taxon>
        <taxon>Stappiaceae</taxon>
        <taxon>Roseibium</taxon>
    </lineage>
</organism>
<feature type="transmembrane region" description="Helical" evidence="9">
    <location>
        <begin position="131"/>
        <end position="152"/>
    </location>
</feature>
<reference evidence="11 12" key="1">
    <citation type="submission" date="2016-11" db="EMBL/GenBank/DDBJ databases">
        <authorList>
            <person name="Jaros S."/>
            <person name="Januszkiewicz K."/>
            <person name="Wedrychowicz H."/>
        </authorList>
    </citation>
    <scope>NUCLEOTIDE SEQUENCE [LARGE SCALE GENOMIC DNA]</scope>
    <source>
        <strain evidence="11 12">DSM 22153</strain>
    </source>
</reference>
<comment type="subcellular location">
    <subcellularLocation>
        <location evidence="1 9">Cell inner membrane</location>
        <topology evidence="1 9">Multi-pass membrane protein</topology>
    </subcellularLocation>
</comment>
<feature type="transmembrane region" description="Helical" evidence="9">
    <location>
        <begin position="91"/>
        <end position="111"/>
    </location>
</feature>
<comment type="function">
    <text evidence="9">Part of the tripartite ATP-independent periplasmic (TRAP) transport system.</text>
</comment>
<keyword evidence="5 9" id="KW-0812">Transmembrane</keyword>
<gene>
    <name evidence="11" type="ORF">SAMN05444272_4072</name>
</gene>
<protein>
    <recommendedName>
        <fullName evidence="9">TRAP transporter small permease protein</fullName>
    </recommendedName>
</protein>
<dbReference type="InterPro" id="IPR007387">
    <property type="entry name" value="TRAP_DctQ"/>
</dbReference>
<evidence type="ECO:0000256" key="9">
    <source>
        <dbReference type="RuleBase" id="RU369079"/>
    </source>
</evidence>
<keyword evidence="4 9" id="KW-0997">Cell inner membrane</keyword>
<dbReference type="PANTHER" id="PTHR35011:SF2">
    <property type="entry name" value="2,3-DIKETO-L-GULONATE TRAP TRANSPORTER SMALL PERMEASE PROTEIN YIAM"/>
    <property type="match status" value="1"/>
</dbReference>
<dbReference type="AlphaFoldDB" id="A0A1M7P0M3"/>
<evidence type="ECO:0000256" key="4">
    <source>
        <dbReference type="ARBA" id="ARBA00022519"/>
    </source>
</evidence>
<evidence type="ECO:0000256" key="5">
    <source>
        <dbReference type="ARBA" id="ARBA00022692"/>
    </source>
</evidence>
<comment type="subunit">
    <text evidence="9">The complex comprises the extracytoplasmic solute receptor protein and the two transmembrane proteins.</text>
</comment>
<dbReference type="GO" id="GO:0005886">
    <property type="term" value="C:plasma membrane"/>
    <property type="evidence" value="ECO:0007669"/>
    <property type="project" value="UniProtKB-SubCell"/>
</dbReference>
<dbReference type="GO" id="GO:0022857">
    <property type="term" value="F:transmembrane transporter activity"/>
    <property type="evidence" value="ECO:0007669"/>
    <property type="project" value="UniProtKB-UniRule"/>
</dbReference>
<evidence type="ECO:0000256" key="1">
    <source>
        <dbReference type="ARBA" id="ARBA00004429"/>
    </source>
</evidence>
<evidence type="ECO:0000256" key="3">
    <source>
        <dbReference type="ARBA" id="ARBA00022475"/>
    </source>
</evidence>
<keyword evidence="6 9" id="KW-1133">Transmembrane helix</keyword>
<dbReference type="EMBL" id="FRBW01000005">
    <property type="protein sequence ID" value="SHN09664.1"/>
    <property type="molecule type" value="Genomic_DNA"/>
</dbReference>
<evidence type="ECO:0000256" key="8">
    <source>
        <dbReference type="ARBA" id="ARBA00038436"/>
    </source>
</evidence>
<comment type="similarity">
    <text evidence="8 9">Belongs to the TRAP transporter small permease family.</text>
</comment>
<evidence type="ECO:0000313" key="12">
    <source>
        <dbReference type="Proteomes" id="UP000186002"/>
    </source>
</evidence>
<sequence>MKSLVGHVTKAAVLIARLATGVAFLTIIVAVIIQLLGRSGFVPAMIWTEELTRFALLWLTAFGAGLGLRTGALVNVDIISEALPGKQPWMLRLFAAVVTAGFALMLISPAALFTKIGARQTAPALGIHMDWIHAAALVTLLVLGIFAILRVIGMIIGTDDGLPTKSAEEL</sequence>
<feature type="transmembrane region" description="Helical" evidence="9">
    <location>
        <begin position="12"/>
        <end position="36"/>
    </location>
</feature>
<dbReference type="Proteomes" id="UP000186002">
    <property type="component" value="Unassembled WGS sequence"/>
</dbReference>
<evidence type="ECO:0000256" key="6">
    <source>
        <dbReference type="ARBA" id="ARBA00022989"/>
    </source>
</evidence>
<feature type="transmembrane region" description="Helical" evidence="9">
    <location>
        <begin position="56"/>
        <end position="79"/>
    </location>
</feature>
<dbReference type="PANTHER" id="PTHR35011">
    <property type="entry name" value="2,3-DIKETO-L-GULONATE TRAP TRANSPORTER SMALL PERMEASE PROTEIN YIAM"/>
    <property type="match status" value="1"/>
</dbReference>
<dbReference type="Pfam" id="PF04290">
    <property type="entry name" value="DctQ"/>
    <property type="match status" value="1"/>
</dbReference>
<evidence type="ECO:0000313" key="11">
    <source>
        <dbReference type="EMBL" id="SHN09664.1"/>
    </source>
</evidence>
<keyword evidence="7 9" id="KW-0472">Membrane</keyword>
<evidence type="ECO:0000256" key="2">
    <source>
        <dbReference type="ARBA" id="ARBA00022448"/>
    </source>
</evidence>
<proteinExistence type="inferred from homology"/>
<dbReference type="InterPro" id="IPR055348">
    <property type="entry name" value="DctQ"/>
</dbReference>
<dbReference type="GO" id="GO:0015740">
    <property type="term" value="P:C4-dicarboxylate transport"/>
    <property type="evidence" value="ECO:0007669"/>
    <property type="project" value="TreeGrafter"/>
</dbReference>
<keyword evidence="3" id="KW-1003">Cell membrane</keyword>
<dbReference type="OrthoDB" id="5878939at2"/>
<feature type="domain" description="Tripartite ATP-independent periplasmic transporters DctQ component" evidence="10">
    <location>
        <begin position="27"/>
        <end position="153"/>
    </location>
</feature>
<keyword evidence="12" id="KW-1185">Reference proteome</keyword>
<keyword evidence="2 9" id="KW-0813">Transport</keyword>
<accession>A0A1M7P0M3</accession>
<dbReference type="RefSeq" id="WP_073015243.1">
    <property type="nucleotide sequence ID" value="NZ_FRBW01000005.1"/>
</dbReference>